<keyword evidence="1" id="KW-0472">Membrane</keyword>
<reference evidence="3" key="1">
    <citation type="submission" date="2020-05" db="EMBL/GenBank/DDBJ databases">
        <title>Mycena genomes resolve the evolution of fungal bioluminescence.</title>
        <authorList>
            <person name="Tsai I.J."/>
        </authorList>
    </citation>
    <scope>NUCLEOTIDE SEQUENCE</scope>
    <source>
        <strain evidence="3">171206Taipei</strain>
    </source>
</reference>
<comment type="caution">
    <text evidence="3">The sequence shown here is derived from an EMBL/GenBank/DDBJ whole genome shotgun (WGS) entry which is preliminary data.</text>
</comment>
<dbReference type="Proteomes" id="UP000636479">
    <property type="component" value="Unassembled WGS sequence"/>
</dbReference>
<name>A0A8H6ST42_9AGAR</name>
<organism evidence="3 4">
    <name type="scientific">Mycena indigotica</name>
    <dbReference type="NCBI Taxonomy" id="2126181"/>
    <lineage>
        <taxon>Eukaryota</taxon>
        <taxon>Fungi</taxon>
        <taxon>Dikarya</taxon>
        <taxon>Basidiomycota</taxon>
        <taxon>Agaricomycotina</taxon>
        <taxon>Agaricomycetes</taxon>
        <taxon>Agaricomycetidae</taxon>
        <taxon>Agaricales</taxon>
        <taxon>Marasmiineae</taxon>
        <taxon>Mycenaceae</taxon>
        <taxon>Mycena</taxon>
    </lineage>
</organism>
<keyword evidence="1" id="KW-1133">Transmembrane helix</keyword>
<feature type="transmembrane region" description="Helical" evidence="1">
    <location>
        <begin position="117"/>
        <end position="144"/>
    </location>
</feature>
<dbReference type="EMBL" id="JACAZF010000005">
    <property type="protein sequence ID" value="KAF7304211.1"/>
    <property type="molecule type" value="Genomic_DNA"/>
</dbReference>
<keyword evidence="4" id="KW-1185">Reference proteome</keyword>
<dbReference type="GeneID" id="59345778"/>
<sequence>MKLPVLLSFVAGLAFVAAAPIRLVVVPADIASPLIDIDHLTAARPAIAAIPVHGNSCGAARVREKLIAAFKHTFGSDKVVAAPTTTLSSPSTLASGTPTPSRSVPRRIWNALRAMPIWQAALFVLVGGLLPLFIIFAVIVFALLMAYEITMDFFDPHRHDPVDDSADDPPRYTALPVGGTIDVGEKQLQAMV</sequence>
<proteinExistence type="predicted"/>
<evidence type="ECO:0000256" key="2">
    <source>
        <dbReference type="SAM" id="SignalP"/>
    </source>
</evidence>
<protein>
    <submittedName>
        <fullName evidence="3">Uncharacterized protein</fullName>
    </submittedName>
</protein>
<feature type="chain" id="PRO_5034369568" evidence="2">
    <location>
        <begin position="19"/>
        <end position="192"/>
    </location>
</feature>
<evidence type="ECO:0000313" key="3">
    <source>
        <dbReference type="EMBL" id="KAF7304211.1"/>
    </source>
</evidence>
<keyword evidence="2" id="KW-0732">Signal</keyword>
<evidence type="ECO:0000313" key="4">
    <source>
        <dbReference type="Proteomes" id="UP000636479"/>
    </source>
</evidence>
<dbReference type="AlphaFoldDB" id="A0A8H6ST42"/>
<gene>
    <name evidence="3" type="ORF">MIND_00653300</name>
</gene>
<keyword evidence="1" id="KW-0812">Transmembrane</keyword>
<dbReference type="RefSeq" id="XP_037221183.1">
    <property type="nucleotide sequence ID" value="XM_037363262.1"/>
</dbReference>
<evidence type="ECO:0000256" key="1">
    <source>
        <dbReference type="SAM" id="Phobius"/>
    </source>
</evidence>
<feature type="signal peptide" evidence="2">
    <location>
        <begin position="1"/>
        <end position="18"/>
    </location>
</feature>
<accession>A0A8H6ST42</accession>